<comment type="similarity">
    <text evidence="7">Belongs to the MetA family.</text>
</comment>
<keyword evidence="1 7" id="KW-0963">Cytoplasm</keyword>
<evidence type="ECO:0000256" key="3">
    <source>
        <dbReference type="ARBA" id="ARBA00022679"/>
    </source>
</evidence>
<keyword evidence="3 7" id="KW-0808">Transferase</keyword>
<dbReference type="GO" id="GO:0008899">
    <property type="term" value="F:homoserine O-succinyltransferase activity"/>
    <property type="evidence" value="ECO:0007669"/>
    <property type="project" value="UniProtKB-UniRule"/>
</dbReference>
<evidence type="ECO:0000313" key="9">
    <source>
        <dbReference type="EMBL" id="PCS05077.1"/>
    </source>
</evidence>
<evidence type="ECO:0000256" key="7">
    <source>
        <dbReference type="HAMAP-Rule" id="MF_00295"/>
    </source>
</evidence>
<dbReference type="PANTHER" id="PTHR20919">
    <property type="entry name" value="HOMOSERINE O-SUCCINYLTRANSFERASE"/>
    <property type="match status" value="1"/>
</dbReference>
<dbReference type="SUPFAM" id="SSF52317">
    <property type="entry name" value="Class I glutamine amidotransferase-like"/>
    <property type="match status" value="1"/>
</dbReference>
<feature type="binding site" evidence="7">
    <location>
        <position position="177"/>
    </location>
    <ligand>
        <name>substrate</name>
    </ligand>
</feature>
<feature type="active site" description="Acyl-thioester intermediate" evidence="7 8">
    <location>
        <position position="156"/>
    </location>
</feature>
<evidence type="ECO:0000256" key="1">
    <source>
        <dbReference type="ARBA" id="ARBA00022490"/>
    </source>
</evidence>
<dbReference type="GO" id="GO:0004414">
    <property type="term" value="F:homoserine O-acetyltransferase activity"/>
    <property type="evidence" value="ECO:0007669"/>
    <property type="project" value="UniProtKB-EC"/>
</dbReference>
<evidence type="ECO:0000256" key="5">
    <source>
        <dbReference type="ARBA" id="ARBA00023315"/>
    </source>
</evidence>
<gene>
    <name evidence="7" type="primary">metAA</name>
    <name evidence="9" type="ORF">RU86_GL001281</name>
</gene>
<evidence type="ECO:0000256" key="8">
    <source>
        <dbReference type="PIRSR" id="PIRSR000450-1"/>
    </source>
</evidence>
<dbReference type="PIRSF" id="PIRSF000450">
    <property type="entry name" value="H_ser_succinyltr"/>
    <property type="match status" value="1"/>
</dbReference>
<dbReference type="UniPathway" id="UPA00051">
    <property type="reaction ID" value="UER00074"/>
</dbReference>
<dbReference type="AlphaFoldDB" id="A0A2A5RV07"/>
<dbReference type="InterPro" id="IPR029062">
    <property type="entry name" value="Class_I_gatase-like"/>
</dbReference>
<feature type="binding site" evidence="7">
    <location>
        <position position="261"/>
    </location>
    <ligand>
        <name>substrate</name>
    </ligand>
</feature>
<keyword evidence="4 7" id="KW-0486">Methionine biosynthesis</keyword>
<keyword evidence="2 7" id="KW-0028">Amino-acid biosynthesis</keyword>
<evidence type="ECO:0000256" key="4">
    <source>
        <dbReference type="ARBA" id="ARBA00023167"/>
    </source>
</evidence>
<comment type="caution">
    <text evidence="9">The sequence shown here is derived from an EMBL/GenBank/DDBJ whole genome shotgun (WGS) entry which is preliminary data.</text>
</comment>
<comment type="pathway">
    <text evidence="7">Amino-acid biosynthesis; L-methionine biosynthesis via de novo pathway; O-acetyl-L-homoserine from L-homoserine: step 1/1.</text>
</comment>
<dbReference type="EC" id="2.3.1.31" evidence="7"/>
<feature type="site" description="Important for substrate specificity" evidence="7">
    <location>
        <position position="206"/>
    </location>
</feature>
<dbReference type="NCBIfam" id="TIGR01001">
    <property type="entry name" value="metA"/>
    <property type="match status" value="1"/>
</dbReference>
<dbReference type="HAMAP" id="MF_00295">
    <property type="entry name" value="MetA_acyltransf"/>
    <property type="match status" value="1"/>
</dbReference>
<keyword evidence="10" id="KW-1185">Reference proteome</keyword>
<feature type="active site" evidence="7">
    <location>
        <position position="249"/>
    </location>
</feature>
<comment type="function">
    <text evidence="7">Transfers an acetyl group from acetyl-CoA to L-homoserine, forming acetyl-L-homoserine.</text>
</comment>
<dbReference type="EMBL" id="JXJW01000022">
    <property type="protein sequence ID" value="PCS05077.1"/>
    <property type="molecule type" value="Genomic_DNA"/>
</dbReference>
<evidence type="ECO:0000313" key="10">
    <source>
        <dbReference type="Proteomes" id="UP000218282"/>
    </source>
</evidence>
<proteinExistence type="inferred from homology"/>
<feature type="site" description="Important for acyl-CoA specificity" evidence="7">
    <location>
        <position position="125"/>
    </location>
</feature>
<dbReference type="InterPro" id="IPR033752">
    <property type="entry name" value="MetA_family"/>
</dbReference>
<dbReference type="GO" id="GO:0019281">
    <property type="term" value="P:L-methionine biosynthetic process from homoserine via O-succinyl-L-homoserine and cystathionine"/>
    <property type="evidence" value="ECO:0007669"/>
    <property type="project" value="InterPro"/>
</dbReference>
<accession>A0A2A5RV07</accession>
<comment type="catalytic activity">
    <reaction evidence="6 7">
        <text>L-homoserine + acetyl-CoA = O-acetyl-L-homoserine + CoA</text>
        <dbReference type="Rhea" id="RHEA:13701"/>
        <dbReference type="ChEBI" id="CHEBI:57287"/>
        <dbReference type="ChEBI" id="CHEBI:57288"/>
        <dbReference type="ChEBI" id="CHEBI:57476"/>
        <dbReference type="ChEBI" id="CHEBI:57716"/>
        <dbReference type="EC" id="2.3.1.31"/>
    </reaction>
</comment>
<dbReference type="Gene3D" id="3.40.50.880">
    <property type="match status" value="1"/>
</dbReference>
<dbReference type="CDD" id="cd03131">
    <property type="entry name" value="GATase1_HTS"/>
    <property type="match status" value="1"/>
</dbReference>
<dbReference type="Proteomes" id="UP000218282">
    <property type="component" value="Unassembled WGS sequence"/>
</dbReference>
<name>A0A2A5RV07_9LACT</name>
<dbReference type="GO" id="GO:0005737">
    <property type="term" value="C:cytoplasm"/>
    <property type="evidence" value="ECO:0007669"/>
    <property type="project" value="UniProtKB-SubCell"/>
</dbReference>
<organism evidence="9 10">
    <name type="scientific">Pseudolactococcus piscium</name>
    <dbReference type="NCBI Taxonomy" id="1364"/>
    <lineage>
        <taxon>Bacteria</taxon>
        <taxon>Bacillati</taxon>
        <taxon>Bacillota</taxon>
        <taxon>Bacilli</taxon>
        <taxon>Lactobacillales</taxon>
        <taxon>Streptococcaceae</taxon>
        <taxon>Pseudolactococcus</taxon>
    </lineage>
</organism>
<feature type="binding site" evidence="7">
    <location>
        <position position="206"/>
    </location>
    <ligand>
        <name>substrate</name>
    </ligand>
</feature>
<feature type="active site" description="Proton acceptor" evidence="7">
    <location>
        <position position="247"/>
    </location>
</feature>
<dbReference type="InterPro" id="IPR005697">
    <property type="entry name" value="HST_MetA"/>
</dbReference>
<dbReference type="PANTHER" id="PTHR20919:SF0">
    <property type="entry name" value="HOMOSERINE O-SUCCINYLTRANSFERASE"/>
    <property type="match status" value="1"/>
</dbReference>
<dbReference type="Pfam" id="PF04204">
    <property type="entry name" value="HTS"/>
    <property type="match status" value="1"/>
</dbReference>
<sequence>MLKYKDDIKIGGKGMPVKINKQLPAVKLLEADNIFVMDEARASHQDIRTMNILVVNLMPRKMVTETQILALLSNTPLQVKVDFLHMTSHKSKNITQNHLDTFYKRFDEIATDYYDGMIVTGAPVEDLAFEAVDYWDELTAIFEWSRSHVYSTLHICWGAQAGLYARYGIAKHALAEKLWGVYEQSVENPKHVLFRGFDDVFFSPHSRSTETDAQDLPQDFDILSYGETSGLSIVAKKNLREVYSFGHLEYDRMTLDFEYQRDKLTSGHVPDHYYPHDDPSQTPQMNWSSAASLFFSNWLNYAVYQDTPYDLSELAKYEYYNL</sequence>
<comment type="subcellular location">
    <subcellularLocation>
        <location evidence="7">Cytoplasm</location>
    </subcellularLocation>
</comment>
<keyword evidence="5 7" id="KW-0012">Acyltransferase</keyword>
<evidence type="ECO:0000256" key="2">
    <source>
        <dbReference type="ARBA" id="ARBA00022605"/>
    </source>
</evidence>
<reference evidence="9 10" key="1">
    <citation type="submission" date="2014-12" db="EMBL/GenBank/DDBJ databases">
        <title>Draft genome sequences of 10 type strains of Lactococcus.</title>
        <authorList>
            <person name="Sun Z."/>
            <person name="Zhong Z."/>
            <person name="Liu W."/>
            <person name="Zhang W."/>
            <person name="Zhang H."/>
        </authorList>
    </citation>
    <scope>NUCLEOTIDE SEQUENCE [LARGE SCALE GENOMIC DNA]</scope>
    <source>
        <strain evidence="9 10">DSM 6634</strain>
    </source>
</reference>
<comment type="caution">
    <text evidence="7">Lacks conserved residue(s) required for the propagation of feature annotation.</text>
</comment>
<protein>
    <recommendedName>
        <fullName evidence="7">Homoserine O-acetyltransferase</fullName>
        <shortName evidence="7">HAT</shortName>
        <ecNumber evidence="7">2.3.1.31</ecNumber>
    </recommendedName>
    <alternativeName>
        <fullName evidence="7">Homoserine transacetylase</fullName>
        <shortName evidence="7">HTA</shortName>
    </alternativeName>
</protein>
<evidence type="ECO:0000256" key="6">
    <source>
        <dbReference type="ARBA" id="ARBA00049043"/>
    </source>
</evidence>